<accession>A0A671P1Q4</accession>
<evidence type="ECO:0000256" key="7">
    <source>
        <dbReference type="ARBA" id="ARBA00023034"/>
    </source>
</evidence>
<sequence length="540" mass="60652">MGSLTEFSTTPVPKPSTPEPPKNEPILPVQTGVKAQEEEQSSGMSIFFSLLLLIIHIAANYFFRIIESQQLANWKEEEMFRPNMFFLLLLPPIIFESGYSLHKGNFFQNIGSITLFAVFGTAISAFIVGGGIYFLGQADVIYKMTMTDSFAFGSLISAVDPVATIAIFNALNVDPVLNMLVFGESILNDAVSIVLTNTAEGFAGSDVSTGWETFMQALGYFLKMFFGSAALGTLTGLISAIVLKHFDLRKTPSLEFGMMIIFAYLPYGLAEGIKLSGIMAILFSGIVMSHYTHHNLSPVTQILMQQTLRTVAFMCETCVFAFLGLSIFSFPHKFELSFVIWCIVLVLVGRAVNIFPLSFLLNFFRDHKITPKMMFIMWFSGLRGAIPYALSLHLGLEPIEKRQLIGTTTIVIVLFTILLLGGGTMPLIRIMDIEESQSRRKNKKYINLSKTEKMGNAIETEHLSELTEEEYEAQIFQRQDLKGFLWLDAKYLNPFFTRRLTQEDLLHGRIQMKTLTNKWYEEVRQGPSGSEDEDDEAELL</sequence>
<dbReference type="GO" id="GO:0015385">
    <property type="term" value="F:sodium:proton antiporter activity"/>
    <property type="evidence" value="ECO:0007669"/>
    <property type="project" value="InterPro"/>
</dbReference>
<evidence type="ECO:0000259" key="15">
    <source>
        <dbReference type="Pfam" id="PF00999"/>
    </source>
</evidence>
<evidence type="ECO:0000256" key="12">
    <source>
        <dbReference type="RuleBase" id="RU003722"/>
    </source>
</evidence>
<keyword evidence="4 12" id="KW-0050">Antiport</keyword>
<feature type="region of interest" description="Disordered" evidence="13">
    <location>
        <begin position="1"/>
        <end position="27"/>
    </location>
</feature>
<dbReference type="InterPro" id="IPR004709">
    <property type="entry name" value="NaH_exchanger"/>
</dbReference>
<evidence type="ECO:0000256" key="2">
    <source>
        <dbReference type="ARBA" id="ARBA00007367"/>
    </source>
</evidence>
<evidence type="ECO:0000256" key="10">
    <source>
        <dbReference type="ARBA" id="ARBA00023136"/>
    </source>
</evidence>
<evidence type="ECO:0000256" key="9">
    <source>
        <dbReference type="ARBA" id="ARBA00023065"/>
    </source>
</evidence>
<keyword evidence="17" id="KW-1185">Reference proteome</keyword>
<comment type="subcellular location">
    <subcellularLocation>
        <location evidence="1">Golgi apparatus membrane</location>
        <topology evidence="1">Multi-pass membrane protein</topology>
    </subcellularLocation>
</comment>
<evidence type="ECO:0000313" key="16">
    <source>
        <dbReference type="Ensembl" id="ENSSANP00000051238.1"/>
    </source>
</evidence>
<dbReference type="Pfam" id="PF00999">
    <property type="entry name" value="Na_H_Exchanger"/>
    <property type="match status" value="1"/>
</dbReference>
<feature type="domain" description="Cation/H+ exchanger transmembrane" evidence="15">
    <location>
        <begin position="52"/>
        <end position="428"/>
    </location>
</feature>
<proteinExistence type="inferred from homology"/>
<evidence type="ECO:0000256" key="6">
    <source>
        <dbReference type="ARBA" id="ARBA00022989"/>
    </source>
</evidence>
<evidence type="ECO:0000313" key="17">
    <source>
        <dbReference type="Proteomes" id="UP000472260"/>
    </source>
</evidence>
<keyword evidence="8" id="KW-0915">Sodium</keyword>
<keyword evidence="6 14" id="KW-1133">Transmembrane helix</keyword>
<comment type="similarity">
    <text evidence="2 12">Belongs to the monovalent cation:proton antiporter 1 (CPA1) transporter (TC 2.A.36) family.</text>
</comment>
<dbReference type="Ensembl" id="ENSSANT00000054450.1">
    <property type="protein sequence ID" value="ENSSANP00000051238.1"/>
    <property type="gene ID" value="ENSSANG00000025667.1"/>
</dbReference>
<dbReference type="PANTHER" id="PTHR10110:SF191">
    <property type="entry name" value="SODIUM_HYDROGEN EXCHANGER 8"/>
    <property type="match status" value="1"/>
</dbReference>
<feature type="transmembrane region" description="Helical" evidence="14">
    <location>
        <begin position="148"/>
        <end position="171"/>
    </location>
</feature>
<dbReference type="InterPro" id="IPR018422">
    <property type="entry name" value="Cation/H_exchanger_CPA1"/>
</dbReference>
<evidence type="ECO:0000256" key="5">
    <source>
        <dbReference type="ARBA" id="ARBA00022692"/>
    </source>
</evidence>
<keyword evidence="5 12" id="KW-0812">Transmembrane</keyword>
<evidence type="ECO:0000256" key="1">
    <source>
        <dbReference type="ARBA" id="ARBA00004653"/>
    </source>
</evidence>
<dbReference type="NCBIfam" id="TIGR00840">
    <property type="entry name" value="b_cpa1"/>
    <property type="match status" value="1"/>
</dbReference>
<dbReference type="InterPro" id="IPR006153">
    <property type="entry name" value="Cation/H_exchanger_TM"/>
</dbReference>
<keyword evidence="10 14" id="KW-0472">Membrane</keyword>
<dbReference type="GO" id="GO:0015386">
    <property type="term" value="F:potassium:proton antiporter activity"/>
    <property type="evidence" value="ECO:0007669"/>
    <property type="project" value="TreeGrafter"/>
</dbReference>
<dbReference type="Proteomes" id="UP000472260">
    <property type="component" value="Unassembled WGS sequence"/>
</dbReference>
<dbReference type="GO" id="GO:0051453">
    <property type="term" value="P:regulation of intracellular pH"/>
    <property type="evidence" value="ECO:0007669"/>
    <property type="project" value="TreeGrafter"/>
</dbReference>
<name>A0A671P1Q4_9TELE</name>
<feature type="transmembrane region" description="Helical" evidence="14">
    <location>
        <begin position="410"/>
        <end position="431"/>
    </location>
</feature>
<feature type="transmembrane region" description="Helical" evidence="14">
    <location>
        <begin position="113"/>
        <end position="136"/>
    </location>
</feature>
<dbReference type="PANTHER" id="PTHR10110">
    <property type="entry name" value="SODIUM/HYDROGEN EXCHANGER"/>
    <property type="match status" value="1"/>
</dbReference>
<dbReference type="PRINTS" id="PR01084">
    <property type="entry name" value="NAHEXCHNGR"/>
</dbReference>
<evidence type="ECO:0000256" key="3">
    <source>
        <dbReference type="ARBA" id="ARBA00022448"/>
    </source>
</evidence>
<keyword evidence="9 12" id="KW-0406">Ion transport</keyword>
<dbReference type="Gene3D" id="6.10.140.1330">
    <property type="match status" value="1"/>
</dbReference>
<reference evidence="16" key="1">
    <citation type="submission" date="2025-08" db="UniProtKB">
        <authorList>
            <consortium name="Ensembl"/>
        </authorList>
    </citation>
    <scope>IDENTIFICATION</scope>
</reference>
<feature type="transmembrane region" description="Helical" evidence="14">
    <location>
        <begin position="311"/>
        <end position="332"/>
    </location>
</feature>
<feature type="transmembrane region" description="Helical" evidence="14">
    <location>
        <begin position="275"/>
        <end position="291"/>
    </location>
</feature>
<dbReference type="AlphaFoldDB" id="A0A671P1Q4"/>
<evidence type="ECO:0000256" key="8">
    <source>
        <dbReference type="ARBA" id="ARBA00023053"/>
    </source>
</evidence>
<feature type="transmembrane region" description="Helical" evidence="14">
    <location>
        <begin position="338"/>
        <end position="361"/>
    </location>
</feature>
<feature type="transmembrane region" description="Helical" evidence="14">
    <location>
        <begin position="84"/>
        <end position="101"/>
    </location>
</feature>
<evidence type="ECO:0000256" key="13">
    <source>
        <dbReference type="SAM" id="MobiDB-lite"/>
    </source>
</evidence>
<dbReference type="GO" id="GO:0000139">
    <property type="term" value="C:Golgi membrane"/>
    <property type="evidence" value="ECO:0007669"/>
    <property type="project" value="UniProtKB-SubCell"/>
</dbReference>
<evidence type="ECO:0000256" key="4">
    <source>
        <dbReference type="ARBA" id="ARBA00022449"/>
    </source>
</evidence>
<keyword evidence="3 12" id="KW-0813">Transport</keyword>
<protein>
    <recommendedName>
        <fullName evidence="12">Sodium/hydrogen exchanger</fullName>
    </recommendedName>
</protein>
<feature type="transmembrane region" description="Helical" evidence="14">
    <location>
        <begin position="373"/>
        <end position="390"/>
    </location>
</feature>
<feature type="transmembrane region" description="Helical" evidence="14">
    <location>
        <begin position="220"/>
        <end position="241"/>
    </location>
</feature>
<feature type="transmembrane region" description="Helical" evidence="14">
    <location>
        <begin position="44"/>
        <end position="63"/>
    </location>
</feature>
<reference evidence="16" key="2">
    <citation type="submission" date="2025-09" db="UniProtKB">
        <authorList>
            <consortium name="Ensembl"/>
        </authorList>
    </citation>
    <scope>IDENTIFICATION</scope>
</reference>
<keyword evidence="7" id="KW-0333">Golgi apparatus</keyword>
<organism evidence="16 17">
    <name type="scientific">Sinocyclocheilus anshuiensis</name>
    <dbReference type="NCBI Taxonomy" id="1608454"/>
    <lineage>
        <taxon>Eukaryota</taxon>
        <taxon>Metazoa</taxon>
        <taxon>Chordata</taxon>
        <taxon>Craniata</taxon>
        <taxon>Vertebrata</taxon>
        <taxon>Euteleostomi</taxon>
        <taxon>Actinopterygii</taxon>
        <taxon>Neopterygii</taxon>
        <taxon>Teleostei</taxon>
        <taxon>Ostariophysi</taxon>
        <taxon>Cypriniformes</taxon>
        <taxon>Cyprinidae</taxon>
        <taxon>Cyprininae</taxon>
        <taxon>Sinocyclocheilus</taxon>
    </lineage>
</organism>
<evidence type="ECO:0000256" key="11">
    <source>
        <dbReference type="ARBA" id="ARBA00023201"/>
    </source>
</evidence>
<keyword evidence="11 12" id="KW-0739">Sodium transport</keyword>
<evidence type="ECO:0000256" key="14">
    <source>
        <dbReference type="SAM" id="Phobius"/>
    </source>
</evidence>